<gene>
    <name evidence="1" type="ORF">HP555_07845</name>
</gene>
<sequence>MVPNKSIACIFPDTLPEERFLRPLVQVFDQVVYLQTIEHGLPLTKSESQLISRYHAEDRLQYFTAVPLGEQRQRFIALNQDLQQRGSQYISQLGMLTLAGLNRGDQSESRRTIISDILNNSGIRPEQETEQLLWQSRLILQLAEMYDRERAGLRLAFQDITEQENKLLAMLRDDENNLFTLPAATLTSDQEMDSFLRYRLRAWTRLVFHTAAQPVIPGLLITRYQTALDLLHEFYEKQERQSPRLLATLKIPATQKDSEFAQTLEVSPAKQCQSLKMALSTLYTGRTEAYSREKLIQLLEKGILEWSQCTAANSDSTQHVQWKLELYLFENISLPSLFAKSYAAGQEYCRPTQPAAGCVVGILAPQ</sequence>
<organism evidence="1 2">
    <name type="scientific">Desulfobulbus oligotrophicus</name>
    <dbReference type="NCBI Taxonomy" id="1909699"/>
    <lineage>
        <taxon>Bacteria</taxon>
        <taxon>Pseudomonadati</taxon>
        <taxon>Thermodesulfobacteriota</taxon>
        <taxon>Desulfobulbia</taxon>
        <taxon>Desulfobulbales</taxon>
        <taxon>Desulfobulbaceae</taxon>
        <taxon>Desulfobulbus</taxon>
    </lineage>
</organism>
<dbReference type="KEGG" id="dog:HP555_07845"/>
<proteinExistence type="predicted"/>
<name>A0A7T5VD98_9BACT</name>
<dbReference type="EMBL" id="CP054140">
    <property type="protein sequence ID" value="QQG65779.1"/>
    <property type="molecule type" value="Genomic_DNA"/>
</dbReference>
<evidence type="ECO:0000313" key="1">
    <source>
        <dbReference type="EMBL" id="QQG65779.1"/>
    </source>
</evidence>
<dbReference type="RefSeq" id="WP_199261255.1">
    <property type="nucleotide sequence ID" value="NZ_CP054140.1"/>
</dbReference>
<dbReference type="Proteomes" id="UP000596092">
    <property type="component" value="Chromosome"/>
</dbReference>
<accession>A0A7T5VD98</accession>
<reference evidence="1 2" key="1">
    <citation type="submission" date="2020-05" db="EMBL/GenBank/DDBJ databases">
        <title>Complete genome of Desulfobulbus oligotrophicus.</title>
        <authorList>
            <person name="Podar M."/>
        </authorList>
    </citation>
    <scope>NUCLEOTIDE SEQUENCE [LARGE SCALE GENOMIC DNA]</scope>
    <source>
        <strain evidence="1 2">Prop6</strain>
    </source>
</reference>
<evidence type="ECO:0000313" key="2">
    <source>
        <dbReference type="Proteomes" id="UP000596092"/>
    </source>
</evidence>
<protein>
    <submittedName>
        <fullName evidence="1">Uncharacterized protein</fullName>
    </submittedName>
</protein>
<keyword evidence="2" id="KW-1185">Reference proteome</keyword>
<dbReference type="AlphaFoldDB" id="A0A7T5VD98"/>